<proteinExistence type="predicted"/>
<dbReference type="RefSeq" id="XP_011313352.1">
    <property type="nucleotide sequence ID" value="XM_011315050.1"/>
</dbReference>
<dbReference type="GeneID" id="105272825"/>
<dbReference type="Proteomes" id="UP000694866">
    <property type="component" value="Unplaced"/>
</dbReference>
<dbReference type="InterPro" id="IPR008042">
    <property type="entry name" value="Retrotrans_Pao"/>
</dbReference>
<dbReference type="Gene3D" id="1.10.340.70">
    <property type="match status" value="1"/>
</dbReference>
<dbReference type="Pfam" id="PF05380">
    <property type="entry name" value="Peptidase_A17"/>
    <property type="match status" value="1"/>
</dbReference>
<dbReference type="AlphaFoldDB" id="A0A9R1TPI0"/>
<protein>
    <recommendedName>
        <fullName evidence="1">Integrase zinc-binding domain-containing protein</fullName>
    </recommendedName>
</protein>
<dbReference type="KEGG" id="fas:105272825"/>
<dbReference type="InterPro" id="IPR041588">
    <property type="entry name" value="Integrase_H2C2"/>
</dbReference>
<dbReference type="GO" id="GO:0071897">
    <property type="term" value="P:DNA biosynthetic process"/>
    <property type="evidence" value="ECO:0007669"/>
    <property type="project" value="UniProtKB-ARBA"/>
</dbReference>
<dbReference type="Pfam" id="PF17921">
    <property type="entry name" value="Integrase_H2C2"/>
    <property type="match status" value="1"/>
</dbReference>
<evidence type="ECO:0000313" key="3">
    <source>
        <dbReference type="RefSeq" id="XP_011313352.1"/>
    </source>
</evidence>
<evidence type="ECO:0000259" key="1">
    <source>
        <dbReference type="Pfam" id="PF17921"/>
    </source>
</evidence>
<evidence type="ECO:0000313" key="2">
    <source>
        <dbReference type="Proteomes" id="UP000694866"/>
    </source>
</evidence>
<dbReference type="SUPFAM" id="SSF56672">
    <property type="entry name" value="DNA/RNA polymerases"/>
    <property type="match status" value="1"/>
</dbReference>
<dbReference type="InterPro" id="IPR043502">
    <property type="entry name" value="DNA/RNA_pol_sf"/>
</dbReference>
<name>A0A9R1TPI0_9HYME</name>
<dbReference type="OrthoDB" id="7550652at2759"/>
<organism evidence="2 3">
    <name type="scientific">Fopius arisanus</name>
    <dbReference type="NCBI Taxonomy" id="64838"/>
    <lineage>
        <taxon>Eukaryota</taxon>
        <taxon>Metazoa</taxon>
        <taxon>Ecdysozoa</taxon>
        <taxon>Arthropoda</taxon>
        <taxon>Hexapoda</taxon>
        <taxon>Insecta</taxon>
        <taxon>Pterygota</taxon>
        <taxon>Neoptera</taxon>
        <taxon>Endopterygota</taxon>
        <taxon>Hymenoptera</taxon>
        <taxon>Apocrita</taxon>
        <taxon>Ichneumonoidea</taxon>
        <taxon>Braconidae</taxon>
        <taxon>Opiinae</taxon>
        <taxon>Fopius</taxon>
    </lineage>
</organism>
<sequence>MRRTHDNSEPSTTYYLPHQGVLREDALTTKLRVVFNGSNKTTSGISLNDILHAGGKLQVNAMDVLTWLRRHRIGFGTDIVKMFRQINVHKDDWDLQRILWLDETHRLVTYQLTTLTYWQKCSPWLSLRVLQQLVNDEGQRFPAAVPPLTKGRYVDNIYGGADSEEEIKEMITHVQQICHAGGFPLQKWTSNHPKIFQQLNLSTGTTGPVQFEEAIIKTLGLCWHPSTDSFHYKAKTFNSTNFTKRTLLSEIAQIFDPLGFIAPVIVREKILIQEPWLLKSTWDDQLPLEYVRRWKQFRDELTQLDLLSISRWLSLSPTITNEFVHNRVTKIQEELPTAVWRHVGGIYNPADFASRGISPSQLNEHHLWWKGPEWLAKPPSVWPQNTTNTSTEVSLEERPASAHPVAVEVRQHPLAEFLNRYSTLSKVLQVAATITRAIQRFRREPTPETPVLTTGELNEARIVWNLNENTQLPRQHAMAKLTPRIDDQGILRLGGGLKNSLLDPDEIHQVILPRKSRLPTLIINEAHQKTLHGGAQLTMAYIRQRYWIVGGRKTVQAFILRCSVCTRFRATRAQQLMGQLPTPRATPSRLFLHTGIDYAGPLPILKWRPTNAQP</sequence>
<keyword evidence="2" id="KW-1185">Reference proteome</keyword>
<reference evidence="3" key="1">
    <citation type="submission" date="2025-08" db="UniProtKB">
        <authorList>
            <consortium name="RefSeq"/>
        </authorList>
    </citation>
    <scope>IDENTIFICATION</scope>
    <source>
        <strain evidence="3">USDA-PBARC FA_bdor</strain>
        <tissue evidence="3">Whole organism</tissue>
    </source>
</reference>
<feature type="domain" description="Integrase zinc-binding" evidence="1">
    <location>
        <begin position="520"/>
        <end position="570"/>
    </location>
</feature>
<gene>
    <name evidence="3" type="primary">LOC105272825</name>
</gene>
<dbReference type="PANTHER" id="PTHR47331">
    <property type="entry name" value="PHD-TYPE DOMAIN-CONTAINING PROTEIN"/>
    <property type="match status" value="1"/>
</dbReference>
<accession>A0A9R1TPI0</accession>